<evidence type="ECO:0000256" key="5">
    <source>
        <dbReference type="ARBA" id="ARBA00022989"/>
    </source>
</evidence>
<feature type="transmembrane region" description="Helical" evidence="9">
    <location>
        <begin position="388"/>
        <end position="407"/>
    </location>
</feature>
<keyword evidence="5 9" id="KW-1133">Transmembrane helix</keyword>
<feature type="compositionally biased region" description="Gly residues" evidence="8">
    <location>
        <begin position="467"/>
        <end position="477"/>
    </location>
</feature>
<evidence type="ECO:0000259" key="10">
    <source>
        <dbReference type="PROSITE" id="PS50850"/>
    </source>
</evidence>
<feature type="transmembrane region" description="Helical" evidence="9">
    <location>
        <begin position="291"/>
        <end position="312"/>
    </location>
</feature>
<evidence type="ECO:0000256" key="9">
    <source>
        <dbReference type="SAM" id="Phobius"/>
    </source>
</evidence>
<evidence type="ECO:0000256" key="8">
    <source>
        <dbReference type="SAM" id="MobiDB-lite"/>
    </source>
</evidence>
<dbReference type="PANTHER" id="PTHR42718:SF46">
    <property type="entry name" value="BLR6921 PROTEIN"/>
    <property type="match status" value="1"/>
</dbReference>
<protein>
    <submittedName>
        <fullName evidence="11">MFS transporter</fullName>
    </submittedName>
</protein>
<dbReference type="InterPro" id="IPR036259">
    <property type="entry name" value="MFS_trans_sf"/>
</dbReference>
<feature type="transmembrane region" description="Helical" evidence="9">
    <location>
        <begin position="106"/>
        <end position="123"/>
    </location>
</feature>
<dbReference type="Pfam" id="PF07690">
    <property type="entry name" value="MFS_1"/>
    <property type="match status" value="2"/>
</dbReference>
<dbReference type="EMBL" id="CP040916">
    <property type="protein sequence ID" value="QDQ15241.1"/>
    <property type="molecule type" value="Genomic_DNA"/>
</dbReference>
<dbReference type="PANTHER" id="PTHR42718">
    <property type="entry name" value="MAJOR FACILITATOR SUPERFAMILY MULTIDRUG TRANSPORTER MFSC"/>
    <property type="match status" value="1"/>
</dbReference>
<feature type="transmembrane region" description="Helical" evidence="9">
    <location>
        <begin position="135"/>
        <end position="153"/>
    </location>
</feature>
<feature type="region of interest" description="Disordered" evidence="8">
    <location>
        <begin position="454"/>
        <end position="477"/>
    </location>
</feature>
<proteinExistence type="predicted"/>
<feature type="transmembrane region" description="Helical" evidence="9">
    <location>
        <begin position="324"/>
        <end position="345"/>
    </location>
</feature>
<organism evidence="11 12">
    <name type="scientific">Streptomyces spectabilis</name>
    <dbReference type="NCBI Taxonomy" id="68270"/>
    <lineage>
        <taxon>Bacteria</taxon>
        <taxon>Bacillati</taxon>
        <taxon>Actinomycetota</taxon>
        <taxon>Actinomycetes</taxon>
        <taxon>Kitasatosporales</taxon>
        <taxon>Streptomycetaceae</taxon>
        <taxon>Streptomyces</taxon>
    </lineage>
</organism>
<dbReference type="CDD" id="cd17321">
    <property type="entry name" value="MFS_MMR_MDR_like"/>
    <property type="match status" value="1"/>
</dbReference>
<name>A0A516RHV9_STRST</name>
<feature type="transmembrane region" description="Helical" evidence="9">
    <location>
        <begin position="12"/>
        <end position="34"/>
    </location>
</feature>
<evidence type="ECO:0000256" key="4">
    <source>
        <dbReference type="ARBA" id="ARBA00022692"/>
    </source>
</evidence>
<feature type="transmembrane region" description="Helical" evidence="9">
    <location>
        <begin position="221"/>
        <end position="241"/>
    </location>
</feature>
<dbReference type="AlphaFoldDB" id="A0A516RHV9"/>
<dbReference type="GO" id="GO:0022857">
    <property type="term" value="F:transmembrane transporter activity"/>
    <property type="evidence" value="ECO:0007669"/>
    <property type="project" value="InterPro"/>
</dbReference>
<sequence length="477" mass="47508">MAASVGERRRALLALSVGVFCIQLDSFGLNLALARIGRDLNADGSGLPWVISAYLLSTGTLMLGAGRLGDLFGRRRLLVAGLTLFGAASLACALATTLPFLVGARVAQGAGAALIMPVGLSLLTNVYPSGLRGRATGWALGIGGIATACGPFIGGALTEAVSWRAVFWLNVPLAALGAVCASHTAESYDTGAARTLDRRGLLTATAALAVLGVLIDRGPALPRPAAFGGGLLVAVLLFLFVRHERAAPHPLVRLALFRNGPYVALTLAGAAANTATVMFLFVVPLTLQGQWGLSVASAGAAFLAPALAMALAGPLAGHASARAAVPLMLSCLGAGALALGALSVASSLTAFLTAATVCGAVLGVANALALIATQAVIRPERAGEASGVTKTTITVAAGLGVGLAGTITGHPDGAAHNGVLRITAAGCGMACLLLGVWRALGTPRARRPLRVLGARTARARTGRTDGGDAGPDSGAGP</sequence>
<gene>
    <name evidence="11" type="ORF">FH965_35695</name>
</gene>
<dbReference type="GO" id="GO:0005886">
    <property type="term" value="C:plasma membrane"/>
    <property type="evidence" value="ECO:0007669"/>
    <property type="project" value="UniProtKB-SubCell"/>
</dbReference>
<feature type="transmembrane region" description="Helical" evidence="9">
    <location>
        <begin position="165"/>
        <end position="184"/>
    </location>
</feature>
<dbReference type="Gene3D" id="1.20.1720.10">
    <property type="entry name" value="Multidrug resistance protein D"/>
    <property type="match status" value="1"/>
</dbReference>
<dbReference type="InterPro" id="IPR020846">
    <property type="entry name" value="MFS_dom"/>
</dbReference>
<feature type="transmembrane region" description="Helical" evidence="9">
    <location>
        <begin position="46"/>
        <end position="65"/>
    </location>
</feature>
<evidence type="ECO:0000313" key="11">
    <source>
        <dbReference type="EMBL" id="QDQ15241.1"/>
    </source>
</evidence>
<dbReference type="Gene3D" id="1.20.1250.20">
    <property type="entry name" value="MFS general substrate transporter like domains"/>
    <property type="match status" value="1"/>
</dbReference>
<keyword evidence="2" id="KW-0813">Transport</keyword>
<keyword evidence="6 9" id="KW-0472">Membrane</keyword>
<feature type="domain" description="Major facilitator superfamily (MFS) profile" evidence="10">
    <location>
        <begin position="11"/>
        <end position="446"/>
    </location>
</feature>
<accession>A0A516RHV9</accession>
<feature type="transmembrane region" description="Helical" evidence="9">
    <location>
        <begin position="351"/>
        <end position="376"/>
    </location>
</feature>
<keyword evidence="7" id="KW-0046">Antibiotic resistance</keyword>
<reference evidence="11 12" key="1">
    <citation type="journal article" date="2019" name="J. Ind. Microbiol. Biotechnol.">
        <title>The complete genomic sequence of Streptomyces spectabilis NRRL-2792 and identification of secondary metabolite biosynthetic gene clusters.</title>
        <authorList>
            <person name="Sinha A."/>
            <person name="Phillips-Salemka S."/>
            <person name="Niraula T.A."/>
            <person name="Short K.A."/>
            <person name="Niraula N.P."/>
        </authorList>
    </citation>
    <scope>NUCLEOTIDE SEQUENCE [LARGE SCALE GENOMIC DNA]</scope>
    <source>
        <strain evidence="11 12">NRRL 2792</strain>
    </source>
</reference>
<comment type="subcellular location">
    <subcellularLocation>
        <location evidence="1">Cell membrane</location>
        <topology evidence="1">Multi-pass membrane protein</topology>
    </subcellularLocation>
</comment>
<feature type="transmembrane region" description="Helical" evidence="9">
    <location>
        <begin position="77"/>
        <end position="100"/>
    </location>
</feature>
<dbReference type="SUPFAM" id="SSF103473">
    <property type="entry name" value="MFS general substrate transporter"/>
    <property type="match status" value="1"/>
</dbReference>
<evidence type="ECO:0000256" key="7">
    <source>
        <dbReference type="ARBA" id="ARBA00023251"/>
    </source>
</evidence>
<dbReference type="InterPro" id="IPR011701">
    <property type="entry name" value="MFS"/>
</dbReference>
<keyword evidence="4 9" id="KW-0812">Transmembrane</keyword>
<evidence type="ECO:0000256" key="6">
    <source>
        <dbReference type="ARBA" id="ARBA00023136"/>
    </source>
</evidence>
<evidence type="ECO:0000313" key="12">
    <source>
        <dbReference type="Proteomes" id="UP000316806"/>
    </source>
</evidence>
<dbReference type="PROSITE" id="PS50850">
    <property type="entry name" value="MFS"/>
    <property type="match status" value="1"/>
</dbReference>
<evidence type="ECO:0000256" key="2">
    <source>
        <dbReference type="ARBA" id="ARBA00022448"/>
    </source>
</evidence>
<feature type="transmembrane region" description="Helical" evidence="9">
    <location>
        <begin position="419"/>
        <end position="440"/>
    </location>
</feature>
<dbReference type="GO" id="GO:0046677">
    <property type="term" value="P:response to antibiotic"/>
    <property type="evidence" value="ECO:0007669"/>
    <property type="project" value="UniProtKB-KW"/>
</dbReference>
<feature type="transmembrane region" description="Helical" evidence="9">
    <location>
        <begin position="262"/>
        <end position="285"/>
    </location>
</feature>
<dbReference type="RefSeq" id="WP_144322444.1">
    <property type="nucleotide sequence ID" value="NZ_CP040916.1"/>
</dbReference>
<evidence type="ECO:0000256" key="3">
    <source>
        <dbReference type="ARBA" id="ARBA00022475"/>
    </source>
</evidence>
<keyword evidence="3" id="KW-1003">Cell membrane</keyword>
<dbReference type="Proteomes" id="UP000316806">
    <property type="component" value="Chromosome"/>
</dbReference>
<feature type="transmembrane region" description="Helical" evidence="9">
    <location>
        <begin position="196"/>
        <end position="215"/>
    </location>
</feature>
<evidence type="ECO:0000256" key="1">
    <source>
        <dbReference type="ARBA" id="ARBA00004651"/>
    </source>
</evidence>